<dbReference type="InterPro" id="IPR016047">
    <property type="entry name" value="M23ase_b-sheet_dom"/>
</dbReference>
<evidence type="ECO:0000313" key="4">
    <source>
        <dbReference type="EMBL" id="MCW6533864.1"/>
    </source>
</evidence>
<dbReference type="AlphaFoldDB" id="A0AA41Z6R6"/>
<evidence type="ECO:0000313" key="5">
    <source>
        <dbReference type="Proteomes" id="UP001165565"/>
    </source>
</evidence>
<name>A0AA41Z6R6_9SPHN</name>
<evidence type="ECO:0000259" key="3">
    <source>
        <dbReference type="Pfam" id="PF01551"/>
    </source>
</evidence>
<feature type="signal peptide" evidence="2">
    <location>
        <begin position="1"/>
        <end position="29"/>
    </location>
</feature>
<evidence type="ECO:0000256" key="1">
    <source>
        <dbReference type="ARBA" id="ARBA00022729"/>
    </source>
</evidence>
<comment type="caution">
    <text evidence="4">The sequence shown here is derived from an EMBL/GenBank/DDBJ whole genome shotgun (WGS) entry which is preliminary data.</text>
</comment>
<reference evidence="4" key="1">
    <citation type="submission" date="2022-06" db="EMBL/GenBank/DDBJ databases">
        <title>Sphingomonas sp. nov. isolated from rhizosphere soil of tomato.</title>
        <authorList>
            <person name="Dong H."/>
            <person name="Gao R."/>
        </authorList>
    </citation>
    <scope>NUCLEOTIDE SEQUENCE</scope>
    <source>
        <strain evidence="4">MMSM24</strain>
    </source>
</reference>
<dbReference type="InterPro" id="IPR050570">
    <property type="entry name" value="Cell_wall_metabolism_enzyme"/>
</dbReference>
<dbReference type="PANTHER" id="PTHR21666">
    <property type="entry name" value="PEPTIDASE-RELATED"/>
    <property type="match status" value="1"/>
</dbReference>
<sequence length="201" mass="20523">MEPAKRKRLIASTAAGLWLLLAGAGAAHAQDAAAAVHIGRAVDLAGTPVALFRPKPPPAALFGKFAAPGPVAMPAGMPVAARALTSGFGARFHPLLNERRAHLGIDLAAATGSPIVATSPGVVSAQGWYGGYGDLVVINHGGGVETRYGHMSRSNVVAGQHVQRGDVIGYVGSTGLSTGPHLHYEVRIGGQPVDPIRTLAR</sequence>
<feature type="domain" description="M23ase beta-sheet core" evidence="3">
    <location>
        <begin position="101"/>
        <end position="195"/>
    </location>
</feature>
<gene>
    <name evidence="4" type="ORF">NEE01_03620</name>
</gene>
<proteinExistence type="predicted"/>
<dbReference type="Pfam" id="PF01551">
    <property type="entry name" value="Peptidase_M23"/>
    <property type="match status" value="1"/>
</dbReference>
<dbReference type="EMBL" id="JANFAV010000002">
    <property type="protein sequence ID" value="MCW6533864.1"/>
    <property type="molecule type" value="Genomic_DNA"/>
</dbReference>
<dbReference type="SUPFAM" id="SSF51261">
    <property type="entry name" value="Duplicated hybrid motif"/>
    <property type="match status" value="1"/>
</dbReference>
<evidence type="ECO:0000256" key="2">
    <source>
        <dbReference type="SAM" id="SignalP"/>
    </source>
</evidence>
<dbReference type="CDD" id="cd12797">
    <property type="entry name" value="M23_peptidase"/>
    <property type="match status" value="1"/>
</dbReference>
<feature type="chain" id="PRO_5041321176" evidence="2">
    <location>
        <begin position="30"/>
        <end position="201"/>
    </location>
</feature>
<keyword evidence="1 2" id="KW-0732">Signal</keyword>
<dbReference type="RefSeq" id="WP_265267919.1">
    <property type="nucleotide sequence ID" value="NZ_JANFAV010000002.1"/>
</dbReference>
<accession>A0AA41Z6R6</accession>
<dbReference type="GO" id="GO:0004222">
    <property type="term" value="F:metalloendopeptidase activity"/>
    <property type="evidence" value="ECO:0007669"/>
    <property type="project" value="TreeGrafter"/>
</dbReference>
<organism evidence="4 5">
    <name type="scientific">Sphingomonas lycopersici</name>
    <dbReference type="NCBI Taxonomy" id="2951807"/>
    <lineage>
        <taxon>Bacteria</taxon>
        <taxon>Pseudomonadati</taxon>
        <taxon>Pseudomonadota</taxon>
        <taxon>Alphaproteobacteria</taxon>
        <taxon>Sphingomonadales</taxon>
        <taxon>Sphingomonadaceae</taxon>
        <taxon>Sphingomonas</taxon>
    </lineage>
</organism>
<dbReference type="Proteomes" id="UP001165565">
    <property type="component" value="Unassembled WGS sequence"/>
</dbReference>
<dbReference type="PANTHER" id="PTHR21666:SF289">
    <property type="entry name" value="L-ALA--D-GLU ENDOPEPTIDASE"/>
    <property type="match status" value="1"/>
</dbReference>
<dbReference type="Gene3D" id="2.70.70.10">
    <property type="entry name" value="Glucose Permease (Domain IIA)"/>
    <property type="match status" value="1"/>
</dbReference>
<protein>
    <submittedName>
        <fullName evidence="4">M23 family metallopeptidase</fullName>
    </submittedName>
</protein>
<keyword evidence="5" id="KW-1185">Reference proteome</keyword>
<dbReference type="InterPro" id="IPR011055">
    <property type="entry name" value="Dup_hybrid_motif"/>
</dbReference>
<dbReference type="FunFam" id="2.70.70.10:FF:000006">
    <property type="entry name" value="M23 family peptidase"/>
    <property type="match status" value="1"/>
</dbReference>